<evidence type="ECO:0000313" key="3">
    <source>
        <dbReference type="EMBL" id="CCD21035.1"/>
    </source>
</evidence>
<name>F9WTY9_TRYVY</name>
<keyword evidence="1" id="KW-0175">Coiled coil</keyword>
<feature type="coiled-coil region" evidence="1">
    <location>
        <begin position="478"/>
        <end position="526"/>
    </location>
</feature>
<proteinExistence type="predicted"/>
<evidence type="ECO:0000313" key="4">
    <source>
        <dbReference type="Proteomes" id="UP000009027"/>
    </source>
</evidence>
<feature type="signal peptide" evidence="2">
    <location>
        <begin position="1"/>
        <end position="25"/>
    </location>
</feature>
<evidence type="ECO:0000256" key="1">
    <source>
        <dbReference type="SAM" id="Coils"/>
    </source>
</evidence>
<evidence type="ECO:0000256" key="2">
    <source>
        <dbReference type="SAM" id="SignalP"/>
    </source>
</evidence>
<organism evidence="3 4">
    <name type="scientific">Trypanosoma vivax (strain Y486)</name>
    <dbReference type="NCBI Taxonomy" id="1055687"/>
    <lineage>
        <taxon>Eukaryota</taxon>
        <taxon>Discoba</taxon>
        <taxon>Euglenozoa</taxon>
        <taxon>Kinetoplastea</taxon>
        <taxon>Metakinetoplastina</taxon>
        <taxon>Trypanosomatida</taxon>
        <taxon>Trypanosomatidae</taxon>
        <taxon>Trypanosoma</taxon>
        <taxon>Duttonella</taxon>
    </lineage>
</organism>
<sequence length="861" mass="96466">MKQNSLRSIALCLLTILWFAAVCRASASHGDPEPWKTEQKRRENVFLCGAADLFVEWSVTFGALHKRAMKVNATATKILQNKGFYQNDSGVENLANNAIQMVKDVINNTRRALVVNRGFMDGIERDFFNAFEAIKDKPDNFTFGHSNWERNGKRESEILEFFKNVTKLFIECKNKTGDNVTIDSLEKKTMAEVDNEITNLTSWEKKRKTEWNAALVNVTNWLVLMQNYTENTNSNTGPRMKNIWKHNATVWDTIKDDCYRVVDDDERGPNTHLVNSSRQNILRHMSDIANRSTVNNSLEENGCIKAYELFQGTLTSNSGEVEMNKTKLKEMCKELNVTLKNHTCTTSRTSVEWLRYRFNITVPEMIERLSKSLVQLMGAEKLVVGTFVDLFVSRRQVLCNEMRVMNKMNTTFVMMVESDASFEEAVKSSNASLVSADHNIAQARNKSDAALKLASMAQNITNAVSTEFNKTKGTSDVVKAYERAMKESKEAVRQVISKTETSREELKKVRGELDAARNKKRRHLEAISKNFSSALASATHSKISDNVCGEGGFVVPNVSIYVSEAVFDQLVVVNFSADPIYDDKLLENCTQKVETLKGLVKEIGVHSNATRDNASQAWKQAIVAEEKAKEAERMGRDVLKNELERQQTELCDMVKQLTEISGTMEMLQKEANTVRESVVAQLKRASTANQRAEDAVIRAVAAEPHAVEATAQYQLTGEAVRSTRIEAKHLVKNAAASLLANKEHIRRINAKFTSAMKAVTSHNCTTETDVCKSAVVCNVTSDLEESLHRIQSLTALMNITVEKEALTRLSRSEKSVKQLMQETSRRANAAEAAAAAALKAAEGSECTPLYLQLLHVVDNFS</sequence>
<gene>
    <name evidence="3" type="ORF">TvY486_0039360</name>
</gene>
<keyword evidence="4" id="KW-1185">Reference proteome</keyword>
<protein>
    <submittedName>
        <fullName evidence="3">Uncharacterized protein</fullName>
    </submittedName>
</protein>
<dbReference type="AlphaFoldDB" id="F9WTY9"/>
<keyword evidence="2" id="KW-0732">Signal</keyword>
<dbReference type="EMBL" id="CAEX01006848">
    <property type="protein sequence ID" value="CCD21035.1"/>
    <property type="molecule type" value="Genomic_DNA"/>
</dbReference>
<feature type="chain" id="PRO_5003395095" evidence="2">
    <location>
        <begin position="26"/>
        <end position="861"/>
    </location>
</feature>
<dbReference type="Proteomes" id="UP000009027">
    <property type="component" value="Unassembled WGS sequence"/>
</dbReference>
<reference evidence="3 4" key="1">
    <citation type="journal article" date="2012" name="Proc. Natl. Acad. Sci. U.S.A.">
        <title>Antigenic diversity is generated by distinct evolutionary mechanisms in African trypanosome species.</title>
        <authorList>
            <person name="Jackson A.P."/>
            <person name="Berry A."/>
            <person name="Aslett M."/>
            <person name="Allison H.C."/>
            <person name="Burton P."/>
            <person name="Vavrova-Anderson J."/>
            <person name="Brown R."/>
            <person name="Browne H."/>
            <person name="Corton N."/>
            <person name="Hauser H."/>
            <person name="Gamble J."/>
            <person name="Gilderthorp R."/>
            <person name="Marcello L."/>
            <person name="McQuillan J."/>
            <person name="Otto T.D."/>
            <person name="Quail M.A."/>
            <person name="Sanders M.J."/>
            <person name="van Tonder A."/>
            <person name="Ginger M.L."/>
            <person name="Field M.C."/>
            <person name="Barry J.D."/>
            <person name="Hertz-Fowler C."/>
            <person name="Berriman M."/>
        </authorList>
    </citation>
    <scope>NUCLEOTIDE SEQUENCE</scope>
    <source>
        <strain evidence="3 4">Y486</strain>
    </source>
</reference>
<dbReference type="VEuPathDB" id="TriTrypDB:TvY486_0039360"/>
<accession>F9WTY9</accession>